<organism evidence="2 3">
    <name type="scientific">Symmachiella dynata</name>
    <dbReference type="NCBI Taxonomy" id="2527995"/>
    <lineage>
        <taxon>Bacteria</taxon>
        <taxon>Pseudomonadati</taxon>
        <taxon>Planctomycetota</taxon>
        <taxon>Planctomycetia</taxon>
        <taxon>Planctomycetales</taxon>
        <taxon>Planctomycetaceae</taxon>
        <taxon>Symmachiella</taxon>
    </lineage>
</organism>
<proteinExistence type="predicted"/>
<gene>
    <name evidence="2" type="ORF">Mal52_56870</name>
</gene>
<evidence type="ECO:0000313" key="3">
    <source>
        <dbReference type="Proteomes" id="UP000319383"/>
    </source>
</evidence>
<keyword evidence="1" id="KW-0812">Transmembrane</keyword>
<dbReference type="AlphaFoldDB" id="A0A517ZXE9"/>
<dbReference type="Proteomes" id="UP000319383">
    <property type="component" value="Chromosome"/>
</dbReference>
<accession>A0A517ZXE9</accession>
<keyword evidence="3" id="KW-1185">Reference proteome</keyword>
<reference evidence="2 3" key="1">
    <citation type="submission" date="2019-02" db="EMBL/GenBank/DDBJ databases">
        <title>Deep-cultivation of Planctomycetes and their phenomic and genomic characterization uncovers novel biology.</title>
        <authorList>
            <person name="Wiegand S."/>
            <person name="Jogler M."/>
            <person name="Boedeker C."/>
            <person name="Pinto D."/>
            <person name="Vollmers J."/>
            <person name="Rivas-Marin E."/>
            <person name="Kohn T."/>
            <person name="Peeters S.H."/>
            <person name="Heuer A."/>
            <person name="Rast P."/>
            <person name="Oberbeckmann S."/>
            <person name="Bunk B."/>
            <person name="Jeske O."/>
            <person name="Meyerdierks A."/>
            <person name="Storesund J.E."/>
            <person name="Kallscheuer N."/>
            <person name="Luecker S."/>
            <person name="Lage O.M."/>
            <person name="Pohl T."/>
            <person name="Merkel B.J."/>
            <person name="Hornburger P."/>
            <person name="Mueller R.-W."/>
            <person name="Bruemmer F."/>
            <person name="Labrenz M."/>
            <person name="Spormann A.M."/>
            <person name="Op den Camp H."/>
            <person name="Overmann J."/>
            <person name="Amann R."/>
            <person name="Jetten M.S.M."/>
            <person name="Mascher T."/>
            <person name="Medema M.H."/>
            <person name="Devos D.P."/>
            <person name="Kaster A.-K."/>
            <person name="Ovreas L."/>
            <person name="Rohde M."/>
            <person name="Galperin M.Y."/>
            <person name="Jogler C."/>
        </authorList>
    </citation>
    <scope>NUCLEOTIDE SEQUENCE [LARGE SCALE GENOMIC DNA]</scope>
    <source>
        <strain evidence="2 3">Mal52</strain>
    </source>
</reference>
<evidence type="ECO:0000313" key="2">
    <source>
        <dbReference type="EMBL" id="QDU47159.1"/>
    </source>
</evidence>
<evidence type="ECO:0000256" key="1">
    <source>
        <dbReference type="SAM" id="Phobius"/>
    </source>
</evidence>
<dbReference type="KEGG" id="sdyn:Mal52_56870"/>
<keyword evidence="1" id="KW-1133">Transmembrane helix</keyword>
<protein>
    <submittedName>
        <fullName evidence="2">Uncharacterized protein</fullName>
    </submittedName>
</protein>
<keyword evidence="1" id="KW-0472">Membrane</keyword>
<dbReference type="EMBL" id="CP036276">
    <property type="protein sequence ID" value="QDU47159.1"/>
    <property type="molecule type" value="Genomic_DNA"/>
</dbReference>
<name>A0A517ZXE9_9PLAN</name>
<feature type="transmembrane region" description="Helical" evidence="1">
    <location>
        <begin position="104"/>
        <end position="130"/>
    </location>
</feature>
<sequence>MRTIPYMCLACGEIVDVAVPIGETGPGRCPMCGGELTCDFDLPVNEHVRVEVQTPERLRLCYPCVIPAPGLFQKIAWFQFSLSPIVIIWMMVQSCSQRPSIFGFVLCLGVVAYFVMCSVICLYIGLLIAFGRTTLDFDRKCLDIKMRLWGYCRTRTVKLNKIQSIYSFRSICTVQEMNHDSRNRMILWGRKKTYRYLSIKGGTDFDSARYVTHLIRRQLITMGHELQDG</sequence>
<feature type="transmembrane region" description="Helical" evidence="1">
    <location>
        <begin position="75"/>
        <end position="92"/>
    </location>
</feature>